<dbReference type="Gene3D" id="3.30.1330.60">
    <property type="entry name" value="OmpA-like domain"/>
    <property type="match status" value="1"/>
</dbReference>
<dbReference type="InterPro" id="IPR036737">
    <property type="entry name" value="OmpA-like_sf"/>
</dbReference>
<dbReference type="PANTHER" id="PTHR30329:SF21">
    <property type="entry name" value="LIPOPROTEIN YIAD-RELATED"/>
    <property type="match status" value="1"/>
</dbReference>
<evidence type="ECO:0000313" key="12">
    <source>
        <dbReference type="EMBL" id="HGU33306.1"/>
    </source>
</evidence>
<keyword evidence="9" id="KW-0175">Coiled coil</keyword>
<dbReference type="GO" id="GO:0051301">
    <property type="term" value="P:cell division"/>
    <property type="evidence" value="ECO:0007669"/>
    <property type="project" value="UniProtKB-KW"/>
</dbReference>
<dbReference type="InterPro" id="IPR039001">
    <property type="entry name" value="Pal"/>
</dbReference>
<dbReference type="InterPro" id="IPR006664">
    <property type="entry name" value="OMP_bac"/>
</dbReference>
<evidence type="ECO:0000256" key="3">
    <source>
        <dbReference type="ARBA" id="ARBA00023136"/>
    </source>
</evidence>
<dbReference type="PANTHER" id="PTHR30329">
    <property type="entry name" value="STATOR ELEMENT OF FLAGELLAR MOTOR COMPLEX"/>
    <property type="match status" value="1"/>
</dbReference>
<keyword evidence="5 8" id="KW-0998">Cell outer membrane</keyword>
<dbReference type="HAMAP" id="MF_02204">
    <property type="entry name" value="Pal"/>
    <property type="match status" value="1"/>
</dbReference>
<dbReference type="NCBIfam" id="TIGR02802">
    <property type="entry name" value="Pal_lipo"/>
    <property type="match status" value="1"/>
</dbReference>
<organism evidence="12">
    <name type="scientific">Desulfatirhabdium butyrativorans</name>
    <dbReference type="NCBI Taxonomy" id="340467"/>
    <lineage>
        <taxon>Bacteria</taxon>
        <taxon>Pseudomonadati</taxon>
        <taxon>Thermodesulfobacteriota</taxon>
        <taxon>Desulfobacteria</taxon>
        <taxon>Desulfobacterales</taxon>
        <taxon>Desulfatirhabdiaceae</taxon>
        <taxon>Desulfatirhabdium</taxon>
    </lineage>
</organism>
<dbReference type="PROSITE" id="PS51257">
    <property type="entry name" value="PROKAR_LIPOPROTEIN"/>
    <property type="match status" value="1"/>
</dbReference>
<dbReference type="PRINTS" id="PR01021">
    <property type="entry name" value="OMPADOMAIN"/>
</dbReference>
<feature type="domain" description="OmpA-like" evidence="11">
    <location>
        <begin position="77"/>
        <end position="191"/>
    </location>
</feature>
<accession>A0A7C4RSW0</accession>
<evidence type="ECO:0000256" key="7">
    <source>
        <dbReference type="ARBA" id="ARBA00023306"/>
    </source>
</evidence>
<protein>
    <recommendedName>
        <fullName evidence="8">Peptidoglycan-associated lipoprotein</fullName>
        <shortName evidence="8">PAL</shortName>
    </recommendedName>
</protein>
<evidence type="ECO:0000259" key="11">
    <source>
        <dbReference type="PROSITE" id="PS51123"/>
    </source>
</evidence>
<evidence type="ECO:0000256" key="5">
    <source>
        <dbReference type="ARBA" id="ARBA00023237"/>
    </source>
</evidence>
<evidence type="ECO:0000256" key="9">
    <source>
        <dbReference type="SAM" id="Coils"/>
    </source>
</evidence>
<dbReference type="Pfam" id="PF00691">
    <property type="entry name" value="OmpA"/>
    <property type="match status" value="1"/>
</dbReference>
<dbReference type="InterPro" id="IPR006665">
    <property type="entry name" value="OmpA-like"/>
</dbReference>
<gene>
    <name evidence="8 12" type="primary">pal</name>
    <name evidence="12" type="ORF">ENS29_10680</name>
</gene>
<dbReference type="SUPFAM" id="SSF103088">
    <property type="entry name" value="OmpA-like"/>
    <property type="match status" value="1"/>
</dbReference>
<dbReference type="GO" id="GO:0009279">
    <property type="term" value="C:cell outer membrane"/>
    <property type="evidence" value="ECO:0007669"/>
    <property type="project" value="UniProtKB-SubCell"/>
</dbReference>
<proteinExistence type="inferred from homology"/>
<dbReference type="AlphaFoldDB" id="A0A7C4RSW0"/>
<reference evidence="12" key="1">
    <citation type="journal article" date="2020" name="mSystems">
        <title>Genome- and Community-Level Interaction Insights into Carbon Utilization and Element Cycling Functions of Hydrothermarchaeota in Hydrothermal Sediment.</title>
        <authorList>
            <person name="Zhou Z."/>
            <person name="Liu Y."/>
            <person name="Xu W."/>
            <person name="Pan J."/>
            <person name="Luo Z.H."/>
            <person name="Li M."/>
        </authorList>
    </citation>
    <scope>NUCLEOTIDE SEQUENCE [LARGE SCALE GENOMIC DNA]</scope>
    <source>
        <strain evidence="12">SpSt-477</strain>
    </source>
</reference>
<dbReference type="PROSITE" id="PS51123">
    <property type="entry name" value="OMPA_2"/>
    <property type="match status" value="1"/>
</dbReference>
<feature type="signal peptide" evidence="10">
    <location>
        <begin position="1"/>
        <end position="21"/>
    </location>
</feature>
<evidence type="ECO:0000256" key="6">
    <source>
        <dbReference type="ARBA" id="ARBA00023288"/>
    </source>
</evidence>
<feature type="chain" id="PRO_5028287526" description="Peptidoglycan-associated lipoprotein" evidence="10">
    <location>
        <begin position="22"/>
        <end position="191"/>
    </location>
</feature>
<keyword evidence="7" id="KW-0131">Cell cycle</keyword>
<sequence>MKKRMFVVLALMFVIPGLLFTASCAKKAVKSDAAVAAPSDDAAKKAAAEKARQEELARQKALEEARLKAEAAKREALAARNKFMNEHVYFAFDSSALDATAQNVLKDKAAWMKANAKEQVVIEGHCDERGTVAYNLALGERRAVACKNFLVNMGIPAASMTTVSYGKERPVDPGHNEQAWAKNRRAQFVIK</sequence>
<comment type="caution">
    <text evidence="12">The sequence shown here is derived from an EMBL/GenBank/DDBJ whole genome shotgun (WGS) entry which is preliminary data.</text>
</comment>
<evidence type="ECO:0000256" key="2">
    <source>
        <dbReference type="ARBA" id="ARBA00022729"/>
    </source>
</evidence>
<feature type="coiled-coil region" evidence="9">
    <location>
        <begin position="44"/>
        <end position="82"/>
    </location>
</feature>
<keyword evidence="2 8" id="KW-0732">Signal</keyword>
<comment type="subcellular location">
    <subcellularLocation>
        <location evidence="8">Cell outer membrane</location>
        <topology evidence="8">Lipid-anchor</topology>
    </subcellularLocation>
</comment>
<name>A0A7C4RSW0_9BACT</name>
<dbReference type="CDD" id="cd07185">
    <property type="entry name" value="OmpA_C-like"/>
    <property type="match status" value="1"/>
</dbReference>
<dbReference type="EMBL" id="DSUH01000246">
    <property type="protein sequence ID" value="HGU33306.1"/>
    <property type="molecule type" value="Genomic_DNA"/>
</dbReference>
<dbReference type="InterPro" id="IPR014169">
    <property type="entry name" value="Pal_lipo_C"/>
</dbReference>
<evidence type="ECO:0000256" key="8">
    <source>
        <dbReference type="HAMAP-Rule" id="MF_02204"/>
    </source>
</evidence>
<evidence type="ECO:0000256" key="4">
    <source>
        <dbReference type="ARBA" id="ARBA00023139"/>
    </source>
</evidence>
<keyword evidence="4 8" id="KW-0564">Palmitate</keyword>
<evidence type="ECO:0000256" key="1">
    <source>
        <dbReference type="ARBA" id="ARBA00022618"/>
    </source>
</evidence>
<keyword evidence="1" id="KW-0132">Cell division</keyword>
<comment type="similarity">
    <text evidence="8">Belongs to the Pal lipoprotein family.</text>
</comment>
<dbReference type="InterPro" id="IPR050330">
    <property type="entry name" value="Bact_OuterMem_StrucFunc"/>
</dbReference>
<keyword evidence="6 8" id="KW-0449">Lipoprotein</keyword>
<keyword evidence="3 8" id="KW-0472">Membrane</keyword>
<evidence type="ECO:0000256" key="10">
    <source>
        <dbReference type="SAM" id="SignalP"/>
    </source>
</evidence>